<name>A0A921IR58_9ACTN</name>
<feature type="transmembrane region" description="Helical" evidence="4">
    <location>
        <begin position="235"/>
        <end position="254"/>
    </location>
</feature>
<feature type="transmembrane region" description="Helical" evidence="4">
    <location>
        <begin position="204"/>
        <end position="223"/>
    </location>
</feature>
<evidence type="ECO:0000259" key="5">
    <source>
        <dbReference type="PROSITE" id="PS50043"/>
    </source>
</evidence>
<evidence type="ECO:0000256" key="4">
    <source>
        <dbReference type="SAM" id="Phobius"/>
    </source>
</evidence>
<dbReference type="AlphaFoldDB" id="A0A921IR58"/>
<feature type="transmembrane region" description="Helical" evidence="4">
    <location>
        <begin position="107"/>
        <end position="126"/>
    </location>
</feature>
<dbReference type="PANTHER" id="PTHR44688:SF16">
    <property type="entry name" value="DNA-BINDING TRANSCRIPTIONAL ACTIVATOR DEVR_DOSR"/>
    <property type="match status" value="1"/>
</dbReference>
<feature type="transmembrane region" description="Helical" evidence="4">
    <location>
        <begin position="177"/>
        <end position="199"/>
    </location>
</feature>
<proteinExistence type="predicted"/>
<organism evidence="6 7">
    <name type="scientific">Collinsella ihumii</name>
    <dbReference type="NCBI Taxonomy" id="1720204"/>
    <lineage>
        <taxon>Bacteria</taxon>
        <taxon>Bacillati</taxon>
        <taxon>Actinomycetota</taxon>
        <taxon>Coriobacteriia</taxon>
        <taxon>Coriobacteriales</taxon>
        <taxon>Coriobacteriaceae</taxon>
        <taxon>Collinsella</taxon>
    </lineage>
</organism>
<dbReference type="PRINTS" id="PR00038">
    <property type="entry name" value="HTHLUXR"/>
</dbReference>
<evidence type="ECO:0000313" key="7">
    <source>
        <dbReference type="Proteomes" id="UP000746751"/>
    </source>
</evidence>
<reference evidence="6" key="1">
    <citation type="journal article" date="2021" name="PeerJ">
        <title>Extensive microbial diversity within the chicken gut microbiome revealed by metagenomics and culture.</title>
        <authorList>
            <person name="Gilroy R."/>
            <person name="Ravi A."/>
            <person name="Getino M."/>
            <person name="Pursley I."/>
            <person name="Horton D.L."/>
            <person name="Alikhan N.F."/>
            <person name="Baker D."/>
            <person name="Gharbi K."/>
            <person name="Hall N."/>
            <person name="Watson M."/>
            <person name="Adriaenssens E.M."/>
            <person name="Foster-Nyarko E."/>
            <person name="Jarju S."/>
            <person name="Secka A."/>
            <person name="Antonio M."/>
            <person name="Oren A."/>
            <person name="Chaudhuri R.R."/>
            <person name="La Ragione R."/>
            <person name="Hildebrand F."/>
            <person name="Pallen M.J."/>
        </authorList>
    </citation>
    <scope>NUCLEOTIDE SEQUENCE</scope>
    <source>
        <strain evidence="6">ChiGjej2B2-7701</strain>
    </source>
</reference>
<keyword evidence="4" id="KW-1133">Transmembrane helix</keyword>
<dbReference type="Pfam" id="PF00196">
    <property type="entry name" value="GerE"/>
    <property type="match status" value="1"/>
</dbReference>
<protein>
    <submittedName>
        <fullName evidence="6">Helix-turn-helix transcriptional regulator</fullName>
    </submittedName>
</protein>
<dbReference type="Gene3D" id="1.10.10.10">
    <property type="entry name" value="Winged helix-like DNA-binding domain superfamily/Winged helix DNA-binding domain"/>
    <property type="match status" value="1"/>
</dbReference>
<dbReference type="InterPro" id="IPR016032">
    <property type="entry name" value="Sig_transdc_resp-reg_C-effctor"/>
</dbReference>
<dbReference type="PANTHER" id="PTHR44688">
    <property type="entry name" value="DNA-BINDING TRANSCRIPTIONAL ACTIVATOR DEVR_DOSR"/>
    <property type="match status" value="1"/>
</dbReference>
<keyword evidence="4" id="KW-0472">Membrane</keyword>
<feature type="transmembrane region" description="Helical" evidence="4">
    <location>
        <begin position="436"/>
        <end position="455"/>
    </location>
</feature>
<keyword evidence="3" id="KW-0804">Transcription</keyword>
<feature type="transmembrane region" description="Helical" evidence="4">
    <location>
        <begin position="72"/>
        <end position="95"/>
    </location>
</feature>
<feature type="transmembrane region" description="Helical" evidence="4">
    <location>
        <begin position="378"/>
        <end position="399"/>
    </location>
</feature>
<evidence type="ECO:0000313" key="6">
    <source>
        <dbReference type="EMBL" id="HJG31726.1"/>
    </source>
</evidence>
<dbReference type="SUPFAM" id="SSF46894">
    <property type="entry name" value="C-terminal effector domain of the bipartite response regulators"/>
    <property type="match status" value="1"/>
</dbReference>
<dbReference type="PROSITE" id="PS51257">
    <property type="entry name" value="PROKAR_LIPOPROTEIN"/>
    <property type="match status" value="1"/>
</dbReference>
<feature type="transmembrane region" description="Helical" evidence="4">
    <location>
        <begin position="475"/>
        <end position="494"/>
    </location>
</feature>
<evidence type="ECO:0000256" key="2">
    <source>
        <dbReference type="ARBA" id="ARBA00023125"/>
    </source>
</evidence>
<dbReference type="CDD" id="cd06170">
    <property type="entry name" value="LuxR_C_like"/>
    <property type="match status" value="1"/>
</dbReference>
<dbReference type="GO" id="GO:0006355">
    <property type="term" value="P:regulation of DNA-templated transcription"/>
    <property type="evidence" value="ECO:0007669"/>
    <property type="project" value="InterPro"/>
</dbReference>
<dbReference type="GO" id="GO:0003677">
    <property type="term" value="F:DNA binding"/>
    <property type="evidence" value="ECO:0007669"/>
    <property type="project" value="UniProtKB-KW"/>
</dbReference>
<keyword evidence="4" id="KW-0812">Transmembrane</keyword>
<feature type="domain" description="HTH luxR-type" evidence="5">
    <location>
        <begin position="283"/>
        <end position="348"/>
    </location>
</feature>
<feature type="transmembrane region" description="Helical" evidence="4">
    <location>
        <begin position="147"/>
        <end position="171"/>
    </location>
</feature>
<sequence length="581" mass="62961">MLSSMKRIHIEHAGIVVFGTAILACPNLASSSCLVPPLFGLTHVIQMAAVVFVAFLSRFLPPAFSDERHARYRWGFLSVLVVGLLVLEGFCAAQRSNDVWIRSYHGSLSFLEQTLLVVAMVAWVLCARYYGRAGEWERDERGRSKTVFLMASGLALGFLLMICLKCAPVFWSTTHDGAYLLIVFIIALGLESLLVSAVLMCGMWALLASFCGRIVWLALLRVVPSGLGASLAPSFVLACLALAVGAIVGLYINIVRLAKRQDVRLPQVHDEKAGSPYSAALERLEGYERLSAREIDAVRLALEGLTQKQTAQLLGISAPTAGTYRTRAYRKLGVSSKEALVDFIESSRNGEQHVEMQSEAASNDGVPQGVLDIDAKRAFVLAFALALAYGAAVAPSILLPGAARVLIAQFAGSSGLLLALYVLTEACEYSMQSRLRVGRAACMMLVSLAWLSTPYCTSPHVVFDMNQAKVAGEVALALGTCTAGTLILIDMWLVEHSLRLDMGRYCIDEERAHHFLVSRGVEPFVAEVLIGIARGVSTRSLAKRYCMSPATIAMYRSHGYKVLGVSGKEGLRAYLACAVEQ</sequence>
<gene>
    <name evidence="6" type="ORF">K8U80_10095</name>
</gene>
<evidence type="ECO:0000256" key="3">
    <source>
        <dbReference type="ARBA" id="ARBA00023163"/>
    </source>
</evidence>
<feature type="transmembrane region" description="Helical" evidence="4">
    <location>
        <begin position="41"/>
        <end position="60"/>
    </location>
</feature>
<feature type="transmembrane region" description="Helical" evidence="4">
    <location>
        <begin position="405"/>
        <end position="424"/>
    </location>
</feature>
<reference evidence="6" key="2">
    <citation type="submission" date="2021-09" db="EMBL/GenBank/DDBJ databases">
        <authorList>
            <person name="Gilroy R."/>
        </authorList>
    </citation>
    <scope>NUCLEOTIDE SEQUENCE</scope>
    <source>
        <strain evidence="6">ChiGjej2B2-7701</strain>
    </source>
</reference>
<accession>A0A921IR58</accession>
<keyword evidence="1" id="KW-0805">Transcription regulation</keyword>
<evidence type="ECO:0000256" key="1">
    <source>
        <dbReference type="ARBA" id="ARBA00023015"/>
    </source>
</evidence>
<keyword evidence="2" id="KW-0238">DNA-binding</keyword>
<dbReference type="InterPro" id="IPR000792">
    <property type="entry name" value="Tscrpt_reg_LuxR_C"/>
</dbReference>
<comment type="caution">
    <text evidence="6">The sequence shown here is derived from an EMBL/GenBank/DDBJ whole genome shotgun (WGS) entry which is preliminary data.</text>
</comment>
<dbReference type="Proteomes" id="UP000746751">
    <property type="component" value="Unassembled WGS sequence"/>
</dbReference>
<dbReference type="InterPro" id="IPR036388">
    <property type="entry name" value="WH-like_DNA-bd_sf"/>
</dbReference>
<dbReference type="PROSITE" id="PS50043">
    <property type="entry name" value="HTH_LUXR_2"/>
    <property type="match status" value="1"/>
</dbReference>
<dbReference type="SMART" id="SM00421">
    <property type="entry name" value="HTH_LUXR"/>
    <property type="match status" value="1"/>
</dbReference>
<dbReference type="EMBL" id="DYVF01000059">
    <property type="protein sequence ID" value="HJG31726.1"/>
    <property type="molecule type" value="Genomic_DNA"/>
</dbReference>